<proteinExistence type="predicted"/>
<name>A0A849CEW4_9NOCA</name>
<organism evidence="3 4">
    <name type="scientific">Nocardia uniformis</name>
    <dbReference type="NCBI Taxonomy" id="53432"/>
    <lineage>
        <taxon>Bacteria</taxon>
        <taxon>Bacillati</taxon>
        <taxon>Actinomycetota</taxon>
        <taxon>Actinomycetes</taxon>
        <taxon>Mycobacteriales</taxon>
        <taxon>Nocardiaceae</taxon>
        <taxon>Nocardia</taxon>
    </lineage>
</organism>
<evidence type="ECO:0000313" key="3">
    <source>
        <dbReference type="EMBL" id="NNH73989.1"/>
    </source>
</evidence>
<dbReference type="AlphaFoldDB" id="A0A849CEW4"/>
<dbReference type="EMBL" id="JABELX010000012">
    <property type="protein sequence ID" value="NNH73989.1"/>
    <property type="molecule type" value="Genomic_DNA"/>
</dbReference>
<keyword evidence="1" id="KW-0812">Transmembrane</keyword>
<dbReference type="RefSeq" id="WP_067516603.1">
    <property type="nucleotide sequence ID" value="NZ_JABELX010000012.1"/>
</dbReference>
<keyword evidence="4" id="KW-1185">Reference proteome</keyword>
<feature type="transmembrane region" description="Helical" evidence="1">
    <location>
        <begin position="87"/>
        <end position="112"/>
    </location>
</feature>
<sequence length="145" mass="15397">MEPQWWPTPNSRAADNDRERAVEALKVHFQAGRIQADELSDRIGLALNAQTFGDLNRAMVDLPPVGLPVVPIAGPPQHLRKRNGLGIAALLCGFFGFFCGIPAVLGVGLGVASLVGDGDSDDRGFAIAGIVMSMLWLAAFAILFT</sequence>
<dbReference type="Pfam" id="PF08044">
    <property type="entry name" value="DUF1707"/>
    <property type="match status" value="1"/>
</dbReference>
<evidence type="ECO:0000313" key="4">
    <source>
        <dbReference type="Proteomes" id="UP000586827"/>
    </source>
</evidence>
<comment type="caution">
    <text evidence="3">The sequence shown here is derived from an EMBL/GenBank/DDBJ whole genome shotgun (WGS) entry which is preliminary data.</text>
</comment>
<feature type="transmembrane region" description="Helical" evidence="1">
    <location>
        <begin position="124"/>
        <end position="144"/>
    </location>
</feature>
<protein>
    <submittedName>
        <fullName evidence="3">DUF1707 and DUF4190 domain-containing protein</fullName>
    </submittedName>
</protein>
<accession>A0A849CEW4</accession>
<keyword evidence="1" id="KW-0472">Membrane</keyword>
<dbReference type="InterPro" id="IPR012551">
    <property type="entry name" value="DUF1707_SHOCT-like"/>
</dbReference>
<keyword evidence="1" id="KW-1133">Transmembrane helix</keyword>
<evidence type="ECO:0000259" key="2">
    <source>
        <dbReference type="Pfam" id="PF08044"/>
    </source>
</evidence>
<reference evidence="3 4" key="1">
    <citation type="submission" date="2020-05" db="EMBL/GenBank/DDBJ databases">
        <title>MicrobeNet Type strains.</title>
        <authorList>
            <person name="Nicholson A.C."/>
        </authorList>
    </citation>
    <scope>NUCLEOTIDE SEQUENCE [LARGE SCALE GENOMIC DNA]</scope>
    <source>
        <strain evidence="3 4">JCM 3224</strain>
    </source>
</reference>
<evidence type="ECO:0000256" key="1">
    <source>
        <dbReference type="SAM" id="Phobius"/>
    </source>
</evidence>
<gene>
    <name evidence="3" type="ORF">HLB23_29750</name>
</gene>
<feature type="domain" description="DUF1707" evidence="2">
    <location>
        <begin position="12"/>
        <end position="63"/>
    </location>
</feature>
<dbReference type="Proteomes" id="UP000586827">
    <property type="component" value="Unassembled WGS sequence"/>
</dbReference>